<reference evidence="2" key="1">
    <citation type="submission" date="2023-04" db="EMBL/GenBank/DDBJ databases">
        <authorList>
            <consortium name="ELIXIR-Norway"/>
        </authorList>
    </citation>
    <scope>NUCLEOTIDE SEQUENCE [LARGE SCALE GENOMIC DNA]</scope>
</reference>
<sequence length="102" mass="11114">MWCCLGPLGPARGPRECGFGLGWAVKPAGRLQTHRELTEQARGPSDSSPDSSSESQPTSVFPAASKLSTFSPWLLLLLLRFLKQSLNPVEKERGCLPLAHQQ</sequence>
<evidence type="ECO:0000256" key="1">
    <source>
        <dbReference type="SAM" id="MobiDB-lite"/>
    </source>
</evidence>
<accession>A0ABN8Z574</accession>
<feature type="compositionally biased region" description="Low complexity" evidence="1">
    <location>
        <begin position="44"/>
        <end position="59"/>
    </location>
</feature>
<gene>
    <name evidence="2" type="ORF">MRATA1EN1_LOCUS17947</name>
</gene>
<protein>
    <submittedName>
        <fullName evidence="2">Uncharacterized protein</fullName>
    </submittedName>
</protein>
<keyword evidence="3" id="KW-1185">Reference proteome</keyword>
<proteinExistence type="predicted"/>
<name>A0ABN8Z574_RANTA</name>
<evidence type="ECO:0000313" key="2">
    <source>
        <dbReference type="EMBL" id="CAI9168985.1"/>
    </source>
</evidence>
<feature type="region of interest" description="Disordered" evidence="1">
    <location>
        <begin position="32"/>
        <end position="61"/>
    </location>
</feature>
<dbReference type="EMBL" id="OX459964">
    <property type="protein sequence ID" value="CAI9168985.1"/>
    <property type="molecule type" value="Genomic_DNA"/>
</dbReference>
<dbReference type="Proteomes" id="UP001176941">
    <property type="component" value="Chromosome 28"/>
</dbReference>
<evidence type="ECO:0000313" key="3">
    <source>
        <dbReference type="Proteomes" id="UP001176941"/>
    </source>
</evidence>
<organism evidence="2 3">
    <name type="scientific">Rangifer tarandus platyrhynchus</name>
    <name type="common">Svalbard reindeer</name>
    <dbReference type="NCBI Taxonomy" id="3082113"/>
    <lineage>
        <taxon>Eukaryota</taxon>
        <taxon>Metazoa</taxon>
        <taxon>Chordata</taxon>
        <taxon>Craniata</taxon>
        <taxon>Vertebrata</taxon>
        <taxon>Euteleostomi</taxon>
        <taxon>Mammalia</taxon>
        <taxon>Eutheria</taxon>
        <taxon>Laurasiatheria</taxon>
        <taxon>Artiodactyla</taxon>
        <taxon>Ruminantia</taxon>
        <taxon>Pecora</taxon>
        <taxon>Cervidae</taxon>
        <taxon>Odocoileinae</taxon>
        <taxon>Rangifer</taxon>
    </lineage>
</organism>